<dbReference type="KEGG" id="egu:105036747"/>
<dbReference type="GO" id="GO:0005634">
    <property type="term" value="C:nucleus"/>
    <property type="evidence" value="ECO:0007669"/>
    <property type="project" value="UniProtKB-SubCell"/>
</dbReference>
<evidence type="ECO:0000313" key="13">
    <source>
        <dbReference type="RefSeq" id="XP_010910785.1"/>
    </source>
</evidence>
<dbReference type="GeneID" id="105036747"/>
<dbReference type="InterPro" id="IPR013087">
    <property type="entry name" value="Znf_C2H2_type"/>
</dbReference>
<keyword evidence="4 9" id="KW-0863">Zinc-finger</keyword>
<dbReference type="SUPFAM" id="SSF57667">
    <property type="entry name" value="beta-beta-alpha zinc fingers"/>
    <property type="match status" value="1"/>
</dbReference>
<dbReference type="RefSeq" id="XP_010910785.1">
    <property type="nucleotide sequence ID" value="XM_010912483.3"/>
</dbReference>
<feature type="region of interest" description="Disordered" evidence="10">
    <location>
        <begin position="240"/>
        <end position="264"/>
    </location>
</feature>
<sequence>MESPEEAMGSNSTTSNGNGGECTHATSTAIVVKGKRTKRPRTQPLALAAAMAVADSSSASSADASGSITEEEEDMANCLILLAQGRALDAGGPKPELPAEEGGGTDKFTSRRFTEAATTTGGKAGFYVYECKTCNKCFPSFQALGGHRASHKKPKLAITAGEEKKASVEEDMLKISMNSFSKAMVSGGSTKPRVHECSICGSEFNSGQALGGHMRRHRPVVIPEAAEAKKERTILSLDLNLPAPSDDDRPELQRPSSPAFSFASKPPLIFPASASALVDCHY</sequence>
<feature type="region of interest" description="Disordered" evidence="10">
    <location>
        <begin position="1"/>
        <end position="41"/>
    </location>
</feature>
<keyword evidence="7" id="KW-0804">Transcription</keyword>
<gene>
    <name evidence="13" type="primary">LOC105036747</name>
</gene>
<evidence type="ECO:0000256" key="7">
    <source>
        <dbReference type="ARBA" id="ARBA00023163"/>
    </source>
</evidence>
<dbReference type="PROSITE" id="PS00028">
    <property type="entry name" value="ZINC_FINGER_C2H2_1"/>
    <property type="match status" value="2"/>
</dbReference>
<evidence type="ECO:0000256" key="5">
    <source>
        <dbReference type="ARBA" id="ARBA00022833"/>
    </source>
</evidence>
<dbReference type="Gene3D" id="3.30.160.60">
    <property type="entry name" value="Classic Zinc Finger"/>
    <property type="match status" value="1"/>
</dbReference>
<dbReference type="OrthoDB" id="6077919at2759"/>
<keyword evidence="3" id="KW-0677">Repeat</keyword>
<dbReference type="FunCoup" id="A0A6I9QM51">
    <property type="interactions" value="690"/>
</dbReference>
<keyword evidence="12" id="KW-1185">Reference proteome</keyword>
<feature type="compositionally biased region" description="Low complexity" evidence="10">
    <location>
        <begin position="255"/>
        <end position="264"/>
    </location>
</feature>
<evidence type="ECO:0000256" key="2">
    <source>
        <dbReference type="ARBA" id="ARBA00022723"/>
    </source>
</evidence>
<evidence type="ECO:0000256" key="6">
    <source>
        <dbReference type="ARBA" id="ARBA00023015"/>
    </source>
</evidence>
<keyword evidence="8" id="KW-0539">Nucleus</keyword>
<dbReference type="InterPro" id="IPR036236">
    <property type="entry name" value="Znf_C2H2_sf"/>
</dbReference>
<protein>
    <submittedName>
        <fullName evidence="13">Zinc finger protein ZAT5</fullName>
    </submittedName>
</protein>
<feature type="domain" description="C2H2-type" evidence="11">
    <location>
        <begin position="195"/>
        <end position="217"/>
    </location>
</feature>
<organism evidence="12 13">
    <name type="scientific">Elaeis guineensis var. tenera</name>
    <name type="common">Oil palm</name>
    <dbReference type="NCBI Taxonomy" id="51953"/>
    <lineage>
        <taxon>Eukaryota</taxon>
        <taxon>Viridiplantae</taxon>
        <taxon>Streptophyta</taxon>
        <taxon>Embryophyta</taxon>
        <taxon>Tracheophyta</taxon>
        <taxon>Spermatophyta</taxon>
        <taxon>Magnoliopsida</taxon>
        <taxon>Liliopsida</taxon>
        <taxon>Arecaceae</taxon>
        <taxon>Arecoideae</taxon>
        <taxon>Cocoseae</taxon>
        <taxon>Elaeidinae</taxon>
        <taxon>Elaeis</taxon>
    </lineage>
</organism>
<dbReference type="PROSITE" id="PS50157">
    <property type="entry name" value="ZINC_FINGER_C2H2_2"/>
    <property type="match status" value="2"/>
</dbReference>
<dbReference type="GO" id="GO:0008270">
    <property type="term" value="F:zinc ion binding"/>
    <property type="evidence" value="ECO:0007669"/>
    <property type="project" value="UniProtKB-KW"/>
</dbReference>
<evidence type="ECO:0000313" key="12">
    <source>
        <dbReference type="Proteomes" id="UP000504607"/>
    </source>
</evidence>
<reference evidence="13" key="1">
    <citation type="submission" date="2025-08" db="UniProtKB">
        <authorList>
            <consortium name="RefSeq"/>
        </authorList>
    </citation>
    <scope>IDENTIFICATION</scope>
</reference>
<evidence type="ECO:0000256" key="3">
    <source>
        <dbReference type="ARBA" id="ARBA00022737"/>
    </source>
</evidence>
<keyword evidence="6" id="KW-0805">Transcription regulation</keyword>
<dbReference type="InParanoid" id="A0A6I9QM51"/>
<dbReference type="PANTHER" id="PTHR26374">
    <property type="entry name" value="ZINC FINGER PROTEIN ZAT5"/>
    <property type="match status" value="1"/>
</dbReference>
<evidence type="ECO:0000259" key="11">
    <source>
        <dbReference type="PROSITE" id="PS50157"/>
    </source>
</evidence>
<evidence type="ECO:0000256" key="4">
    <source>
        <dbReference type="ARBA" id="ARBA00022771"/>
    </source>
</evidence>
<dbReference type="PANTHER" id="PTHR26374:SF466">
    <property type="entry name" value="OS09G0122000 PROTEIN"/>
    <property type="match status" value="1"/>
</dbReference>
<evidence type="ECO:0000256" key="8">
    <source>
        <dbReference type="ARBA" id="ARBA00023242"/>
    </source>
</evidence>
<dbReference type="Pfam" id="PF13912">
    <property type="entry name" value="zf-C2H2_6"/>
    <property type="match status" value="2"/>
</dbReference>
<feature type="domain" description="C2H2-type" evidence="11">
    <location>
        <begin position="129"/>
        <end position="156"/>
    </location>
</feature>
<dbReference type="Proteomes" id="UP000504607">
    <property type="component" value="Unplaced"/>
</dbReference>
<evidence type="ECO:0000256" key="9">
    <source>
        <dbReference type="PROSITE-ProRule" id="PRU00042"/>
    </source>
</evidence>
<name>A0A6I9QM51_ELAGV</name>
<accession>A0A6I9QM51</accession>
<keyword evidence="2" id="KW-0479">Metal-binding</keyword>
<dbReference type="AlphaFoldDB" id="A0A6I9QM51"/>
<keyword evidence="5" id="KW-0862">Zinc</keyword>
<comment type="subcellular location">
    <subcellularLocation>
        <location evidence="1">Nucleus</location>
    </subcellularLocation>
</comment>
<dbReference type="SMART" id="SM00355">
    <property type="entry name" value="ZnF_C2H2"/>
    <property type="match status" value="2"/>
</dbReference>
<proteinExistence type="predicted"/>
<evidence type="ECO:0000256" key="10">
    <source>
        <dbReference type="SAM" id="MobiDB-lite"/>
    </source>
</evidence>
<evidence type="ECO:0000256" key="1">
    <source>
        <dbReference type="ARBA" id="ARBA00004123"/>
    </source>
</evidence>